<evidence type="ECO:0000256" key="3">
    <source>
        <dbReference type="SAM" id="Coils"/>
    </source>
</evidence>
<evidence type="ECO:0000313" key="5">
    <source>
        <dbReference type="Proteomes" id="UP001314229"/>
    </source>
</evidence>
<dbReference type="InterPro" id="IPR027482">
    <property type="entry name" value="Sec1-like_dom2"/>
</dbReference>
<keyword evidence="2" id="KW-0813">Transport</keyword>
<dbReference type="Proteomes" id="UP001314229">
    <property type="component" value="Unassembled WGS sequence"/>
</dbReference>
<comment type="caution">
    <text evidence="4">The sequence shown here is derived from an EMBL/GenBank/DDBJ whole genome shotgun (WGS) entry which is preliminary data.</text>
</comment>
<accession>A0AAV1NAB5</accession>
<reference evidence="4 5" key="1">
    <citation type="submission" date="2024-01" db="EMBL/GenBank/DDBJ databases">
        <authorList>
            <person name="Alioto T."/>
            <person name="Alioto T."/>
            <person name="Gomez Garrido J."/>
        </authorList>
    </citation>
    <scope>NUCLEOTIDE SEQUENCE [LARGE SCALE GENOMIC DNA]</scope>
</reference>
<dbReference type="InterPro" id="IPR001619">
    <property type="entry name" value="Sec1-like"/>
</dbReference>
<keyword evidence="2" id="KW-0653">Protein transport</keyword>
<dbReference type="Gene3D" id="3.40.50.1910">
    <property type="match status" value="1"/>
</dbReference>
<keyword evidence="5" id="KW-1185">Reference proteome</keyword>
<organism evidence="4 5">
    <name type="scientific">Scomber scombrus</name>
    <name type="common">Atlantic mackerel</name>
    <name type="synonym">Scomber vernalis</name>
    <dbReference type="NCBI Taxonomy" id="13677"/>
    <lineage>
        <taxon>Eukaryota</taxon>
        <taxon>Metazoa</taxon>
        <taxon>Chordata</taxon>
        <taxon>Craniata</taxon>
        <taxon>Vertebrata</taxon>
        <taxon>Euteleostomi</taxon>
        <taxon>Actinopterygii</taxon>
        <taxon>Neopterygii</taxon>
        <taxon>Teleostei</taxon>
        <taxon>Neoteleostei</taxon>
        <taxon>Acanthomorphata</taxon>
        <taxon>Pelagiaria</taxon>
        <taxon>Scombriformes</taxon>
        <taxon>Scombridae</taxon>
        <taxon>Scomber</taxon>
    </lineage>
</organism>
<dbReference type="GO" id="GO:0016192">
    <property type="term" value="P:vesicle-mediated transport"/>
    <property type="evidence" value="ECO:0007669"/>
    <property type="project" value="InterPro"/>
</dbReference>
<comment type="similarity">
    <text evidence="1">Belongs to the STXBP/unc-18/SEC1 family.</text>
</comment>
<proteinExistence type="inferred from homology"/>
<evidence type="ECO:0000313" key="4">
    <source>
        <dbReference type="EMBL" id="CAK6956112.1"/>
    </source>
</evidence>
<protein>
    <submittedName>
        <fullName evidence="4">Sec1 family domain-containing protein 2</fullName>
    </submittedName>
</protein>
<dbReference type="AlphaFoldDB" id="A0AAV1NAB5"/>
<dbReference type="InterPro" id="IPR036045">
    <property type="entry name" value="Sec1-like_sf"/>
</dbReference>
<dbReference type="EMBL" id="CAWUFR010000024">
    <property type="protein sequence ID" value="CAK6956112.1"/>
    <property type="molecule type" value="Genomic_DNA"/>
</dbReference>
<keyword evidence="3" id="KW-0175">Coiled coil</keyword>
<gene>
    <name evidence="4" type="ORF">FSCOSCO3_A024828</name>
</gene>
<name>A0AAV1NAB5_SCOSC</name>
<feature type="coiled-coil region" evidence="3">
    <location>
        <begin position="486"/>
        <end position="513"/>
    </location>
</feature>
<dbReference type="GO" id="GO:0015031">
    <property type="term" value="P:protein transport"/>
    <property type="evidence" value="ECO:0007669"/>
    <property type="project" value="UniProtKB-KW"/>
</dbReference>
<dbReference type="SUPFAM" id="SSF56815">
    <property type="entry name" value="Sec1/munc18-like (SM) proteins"/>
    <property type="match status" value="1"/>
</dbReference>
<evidence type="ECO:0000256" key="2">
    <source>
        <dbReference type="ARBA" id="ARBA00022927"/>
    </source>
</evidence>
<sequence length="693" mass="76977">MLTAEEFSHFPLQMWERVLSKVKKAVVFMDDKCAEALHWNGGAAALFEAGARNLKQFSSFEACGANEPKAVFVVSTLLKGTTVDIMKDIIALSHFQYCVVFTTVSHSVHLLANNVTTELEGNPVFEQFEEKLCEWMGNMNYTAEVMHVPVVFAPVSQQLFLTPTFAHLFPLLLPDLEAINAKRPEKKRFGSLIDLDIHSLPAELQIEIKSLASALNSMFEATGTREESFAVGSMSRIIAGELASHPQAKNRRKTAPNKASIIFVDRTMDLTGAVGHHGDNLVEKILTVLKPLPGHVTDVQVDMLELTSVLRTPHSQTTVAPGCLAQPQSSAARSLWEAMLTSKHKEGVMEVRRQLVEAASKEKLPIKMSMGRVTPEQLCTYMKLFRSSWGALESHCGMLQLGLATAQTLRHPCLPRWDACLAFERLLLQALGDSDFLGVLKQLLPLMKPHGGEDSVASGSRFGKEECGPDELILLLVYLYSLADEAQPVDRDAEDDEEELEKLERELIGALTLVITQETELSPLLQKLTGCANPEELTTERVHSAMEEMFETLRGLSHTRDHLKQLRSVYTAGDGVHQATYRPFLRQILEEVFHPDRHECPDIEHMSGGLTDLLKTGFSMFMKVSRPHPSDNPLLFLFLVGGVTPSELRLVKEIVTTHKPGTQVLVLSTKLLRPTDIPDLLFTSQRLVPNIGV</sequence>
<evidence type="ECO:0000256" key="1">
    <source>
        <dbReference type="ARBA" id="ARBA00009884"/>
    </source>
</evidence>
<dbReference type="PANTHER" id="PTHR11679">
    <property type="entry name" value="VESICLE PROTEIN SORTING-ASSOCIATED"/>
    <property type="match status" value="1"/>
</dbReference>